<dbReference type="InterPro" id="IPR056789">
    <property type="entry name" value="LRR_R13L1-DRL21"/>
</dbReference>
<comment type="caution">
    <text evidence="2">The sequence shown here is derived from an EMBL/GenBank/DDBJ whole genome shotgun (WGS) entry which is preliminary data.</text>
</comment>
<dbReference type="Proteomes" id="UP000813462">
    <property type="component" value="Unassembled WGS sequence"/>
</dbReference>
<sequence>MLRPHPNLKALRVDGYLGVGFASWVKSLTNLVDLRLDGCRKCRHLPALHELPRLQKLILLGLDCLEYIDGDQNTATSCDIIPFFPSLKVLDIDSCPKLTSMPLFPSLERLALHDTSSKPLLGTMMMAHKEASSGASPSSSFQSLSKLVEMTIWYIDDLQSLPQEANIAVSVALICNWCFVGHCIYKLQVYILVSKKPFLVFLESTGYSQEDVLLQKPKAGIQNASFDKDSKYFLLLIRGTHSIKDTLIAASGAVVHFLSFILHDDGISNLVLVFAYCGMVVAARWIAKLNTPFLLKALNNYPDYKVKVCKSDTVRMLSEISHA</sequence>
<dbReference type="PANTHER" id="PTHR46023">
    <property type="entry name" value="LIPASE CLASS 3 PROTEIN-LIKE"/>
    <property type="match status" value="1"/>
</dbReference>
<evidence type="ECO:0000313" key="2">
    <source>
        <dbReference type="EMBL" id="KAH7524847.1"/>
    </source>
</evidence>
<dbReference type="PANTHER" id="PTHR46023:SF6">
    <property type="entry name" value="LIPASE CLASS 3 FAMILY PROTEIN"/>
    <property type="match status" value="1"/>
</dbReference>
<proteinExistence type="predicted"/>
<dbReference type="EMBL" id="JAEACU010000006">
    <property type="protein sequence ID" value="KAH7524847.1"/>
    <property type="molecule type" value="Genomic_DNA"/>
</dbReference>
<evidence type="ECO:0000259" key="1">
    <source>
        <dbReference type="Pfam" id="PF25019"/>
    </source>
</evidence>
<protein>
    <recommendedName>
        <fullName evidence="1">R13L1/DRL21-like LRR repeat region domain-containing protein</fullName>
    </recommendedName>
</protein>
<feature type="domain" description="R13L1/DRL21-like LRR repeat region" evidence="1">
    <location>
        <begin position="2"/>
        <end position="59"/>
    </location>
</feature>
<organism evidence="2 3">
    <name type="scientific">Ziziphus jujuba var. spinosa</name>
    <dbReference type="NCBI Taxonomy" id="714518"/>
    <lineage>
        <taxon>Eukaryota</taxon>
        <taxon>Viridiplantae</taxon>
        <taxon>Streptophyta</taxon>
        <taxon>Embryophyta</taxon>
        <taxon>Tracheophyta</taxon>
        <taxon>Spermatophyta</taxon>
        <taxon>Magnoliopsida</taxon>
        <taxon>eudicotyledons</taxon>
        <taxon>Gunneridae</taxon>
        <taxon>Pentapetalae</taxon>
        <taxon>rosids</taxon>
        <taxon>fabids</taxon>
        <taxon>Rosales</taxon>
        <taxon>Rhamnaceae</taxon>
        <taxon>Paliureae</taxon>
        <taxon>Ziziphus</taxon>
    </lineage>
</organism>
<name>A0A978VAB2_ZIZJJ</name>
<dbReference type="InterPro" id="IPR032675">
    <property type="entry name" value="LRR_dom_sf"/>
</dbReference>
<evidence type="ECO:0000313" key="3">
    <source>
        <dbReference type="Proteomes" id="UP000813462"/>
    </source>
</evidence>
<dbReference type="SUPFAM" id="SSF52058">
    <property type="entry name" value="L domain-like"/>
    <property type="match status" value="1"/>
</dbReference>
<dbReference type="AlphaFoldDB" id="A0A978VAB2"/>
<dbReference type="Pfam" id="PF25019">
    <property type="entry name" value="LRR_R13L1-DRL21"/>
    <property type="match status" value="1"/>
</dbReference>
<accession>A0A978VAB2</accession>
<gene>
    <name evidence="2" type="ORF">FEM48_Zijuj06G0162400</name>
</gene>
<dbReference type="Gene3D" id="3.80.10.10">
    <property type="entry name" value="Ribonuclease Inhibitor"/>
    <property type="match status" value="1"/>
</dbReference>
<reference evidence="2" key="1">
    <citation type="journal article" date="2021" name="Front. Plant Sci.">
        <title>Chromosome-Scale Genome Assembly for Chinese Sour Jujube and Insights Into Its Genome Evolution and Domestication Signature.</title>
        <authorList>
            <person name="Shen L.-Y."/>
            <person name="Luo H."/>
            <person name="Wang X.-L."/>
            <person name="Wang X.-M."/>
            <person name="Qiu X.-J."/>
            <person name="Liu H."/>
            <person name="Zhou S.-S."/>
            <person name="Jia K.-H."/>
            <person name="Nie S."/>
            <person name="Bao Y.-T."/>
            <person name="Zhang R.-G."/>
            <person name="Yun Q.-Z."/>
            <person name="Chai Y.-H."/>
            <person name="Lu J.-Y."/>
            <person name="Li Y."/>
            <person name="Zhao S.-W."/>
            <person name="Mao J.-F."/>
            <person name="Jia S.-G."/>
            <person name="Mao Y.-M."/>
        </authorList>
    </citation>
    <scope>NUCLEOTIDE SEQUENCE</scope>
    <source>
        <strain evidence="2">AT0</strain>
        <tissue evidence="2">Leaf</tissue>
    </source>
</reference>